<keyword evidence="3" id="KW-1185">Reference proteome</keyword>
<organism evidence="2 3">
    <name type="scientific">Nephila pilipes</name>
    <name type="common">Giant wood spider</name>
    <name type="synonym">Nephila maculata</name>
    <dbReference type="NCBI Taxonomy" id="299642"/>
    <lineage>
        <taxon>Eukaryota</taxon>
        <taxon>Metazoa</taxon>
        <taxon>Ecdysozoa</taxon>
        <taxon>Arthropoda</taxon>
        <taxon>Chelicerata</taxon>
        <taxon>Arachnida</taxon>
        <taxon>Araneae</taxon>
        <taxon>Araneomorphae</taxon>
        <taxon>Entelegynae</taxon>
        <taxon>Araneoidea</taxon>
        <taxon>Nephilidae</taxon>
        <taxon>Nephila</taxon>
    </lineage>
</organism>
<dbReference type="OrthoDB" id="8958038at2759"/>
<accession>A0A8X6MST7</accession>
<evidence type="ECO:0000313" key="3">
    <source>
        <dbReference type="Proteomes" id="UP000887013"/>
    </source>
</evidence>
<evidence type="ECO:0000313" key="2">
    <source>
        <dbReference type="EMBL" id="GFS76088.1"/>
    </source>
</evidence>
<evidence type="ECO:0000256" key="1">
    <source>
        <dbReference type="SAM" id="MobiDB-lite"/>
    </source>
</evidence>
<sequence>MSEYRIAFLKEKEDGQDGHVQLTKVKMKNGEFLRPAEILIPLELTIEPDVLDQRTDVRQCADDSFSDVNPGPEKFIQSRYG</sequence>
<dbReference type="AlphaFoldDB" id="A0A8X6MST7"/>
<dbReference type="EMBL" id="BMAW01050588">
    <property type="protein sequence ID" value="GFS76088.1"/>
    <property type="molecule type" value="Genomic_DNA"/>
</dbReference>
<comment type="caution">
    <text evidence="2">The sequence shown here is derived from an EMBL/GenBank/DDBJ whole genome shotgun (WGS) entry which is preliminary data.</text>
</comment>
<protein>
    <submittedName>
        <fullName evidence="2">Uncharacterized protein</fullName>
    </submittedName>
</protein>
<reference evidence="2" key="1">
    <citation type="submission" date="2020-08" db="EMBL/GenBank/DDBJ databases">
        <title>Multicomponent nature underlies the extraordinary mechanical properties of spider dragline silk.</title>
        <authorList>
            <person name="Kono N."/>
            <person name="Nakamura H."/>
            <person name="Mori M."/>
            <person name="Yoshida Y."/>
            <person name="Ohtoshi R."/>
            <person name="Malay A.D."/>
            <person name="Moran D.A.P."/>
            <person name="Tomita M."/>
            <person name="Numata K."/>
            <person name="Arakawa K."/>
        </authorList>
    </citation>
    <scope>NUCLEOTIDE SEQUENCE</scope>
</reference>
<gene>
    <name evidence="2" type="ORF">NPIL_315201</name>
</gene>
<dbReference type="Proteomes" id="UP000887013">
    <property type="component" value="Unassembled WGS sequence"/>
</dbReference>
<feature type="region of interest" description="Disordered" evidence="1">
    <location>
        <begin position="61"/>
        <end position="81"/>
    </location>
</feature>
<name>A0A8X6MST7_NEPPI</name>
<proteinExistence type="predicted"/>